<protein>
    <submittedName>
        <fullName evidence="1">Uncharacterized protein</fullName>
    </submittedName>
</protein>
<dbReference type="EMBL" id="LN879502">
    <property type="protein sequence ID" value="CUI15810.1"/>
    <property type="molecule type" value="Genomic_DNA"/>
</dbReference>
<dbReference type="RefSeq" id="WP_059059711.1">
    <property type="nucleotide sequence ID" value="NZ_LN879502.1"/>
</dbReference>
<dbReference type="SUPFAM" id="SSF53474">
    <property type="entry name" value="alpha/beta-Hydrolases"/>
    <property type="match status" value="1"/>
</dbReference>
<gene>
    <name evidence="1" type="ORF">PNK_0172</name>
</gene>
<proteinExistence type="predicted"/>
<name>A0A0U5JAW1_9BACT</name>
<reference evidence="2" key="1">
    <citation type="submission" date="2015-09" db="EMBL/GenBank/DDBJ databases">
        <authorList>
            <person name="Bertelli C."/>
        </authorList>
    </citation>
    <scope>NUCLEOTIDE SEQUENCE [LARGE SCALE GENOMIC DNA]</scope>
    <source>
        <strain evidence="2">KNic</strain>
    </source>
</reference>
<organism evidence="1 2">
    <name type="scientific">Candidatus Protochlamydia naegleriophila</name>
    <dbReference type="NCBI Taxonomy" id="389348"/>
    <lineage>
        <taxon>Bacteria</taxon>
        <taxon>Pseudomonadati</taxon>
        <taxon>Chlamydiota</taxon>
        <taxon>Chlamydiia</taxon>
        <taxon>Parachlamydiales</taxon>
        <taxon>Parachlamydiaceae</taxon>
        <taxon>Candidatus Protochlamydia</taxon>
    </lineage>
</organism>
<dbReference type="InterPro" id="IPR029058">
    <property type="entry name" value="AB_hydrolase_fold"/>
</dbReference>
<evidence type="ECO:0000313" key="1">
    <source>
        <dbReference type="EMBL" id="CUI15810.1"/>
    </source>
</evidence>
<dbReference type="Proteomes" id="UP000069902">
    <property type="component" value="Chromosome cPNK"/>
</dbReference>
<sequence>MTIDANHFTPLLEILSRYPTNSHTISLHSNGDQYVIDVRVNRIWRLLLPSPVDTTLECLQELIGNKRFKRIIERKELEFLSNQFQEPFKFSLELAKKLFLGLGDIRWDDLDEAALRCGRELCSYSVSEIDQLYRSLIPFERIEDVFFRTLPEVAYYDMIETCGKGYKGLIERVATILSLWKTCVEEKIDPLKQFMKEVEVLTSRLGDREPPEGTVIRLLRGYFVVDKVFAAGGCYVSALRNMTDRKVPILLCRGTAVRLKATGSLLSCFNDLLPDIGMLGIKSIWQNVADYLHVHQIEEVDIWGKSLGGAHAQYLTTLVTGKTKTRVATLVTCCSVGVNNKVSEIFHEALKDRQKEEPEVCIIRNSGSDGKAEIDYIPFIGGIHLHTRSERTKIYYLFPSTNDELVDGLPTGGWTLQKVYKFITSFLKAHIRQTTLKEYNVKFVSHVQEEVKKGLELEWIRELMAKTLNRVYGRLFDVPSFEYFYQSIQSKARKLP</sequence>
<accession>A0A0U5JAW1</accession>
<dbReference type="KEGG" id="pnl:PNK_0172"/>
<dbReference type="InParanoid" id="A0A0U5JAW1"/>
<dbReference type="PATRIC" id="fig|389348.3.peg.200"/>
<dbReference type="AlphaFoldDB" id="A0A0U5JAW1"/>
<keyword evidence="2" id="KW-1185">Reference proteome</keyword>
<evidence type="ECO:0000313" key="2">
    <source>
        <dbReference type="Proteomes" id="UP000069902"/>
    </source>
</evidence>